<gene>
    <name evidence="9" type="ORF">CLAFUR5_06479</name>
</gene>
<dbReference type="AlphaFoldDB" id="A0A9Q8P8S8"/>
<dbReference type="FunFam" id="3.30.2410.10:FF:000017">
    <property type="entry name" value="E3 ubiquitin-protein ligase UPL7"/>
    <property type="match status" value="1"/>
</dbReference>
<reference evidence="9" key="1">
    <citation type="submission" date="2021-12" db="EMBL/GenBank/DDBJ databases">
        <authorList>
            <person name="Zaccaron A."/>
            <person name="Stergiopoulos I."/>
        </authorList>
    </citation>
    <scope>NUCLEOTIDE SEQUENCE</scope>
    <source>
        <strain evidence="9">Race5_Kim</strain>
    </source>
</reference>
<evidence type="ECO:0000256" key="1">
    <source>
        <dbReference type="ARBA" id="ARBA00000885"/>
    </source>
</evidence>
<organism evidence="9 10">
    <name type="scientific">Passalora fulva</name>
    <name type="common">Tomato leaf mold</name>
    <name type="synonym">Cladosporium fulvum</name>
    <dbReference type="NCBI Taxonomy" id="5499"/>
    <lineage>
        <taxon>Eukaryota</taxon>
        <taxon>Fungi</taxon>
        <taxon>Dikarya</taxon>
        <taxon>Ascomycota</taxon>
        <taxon>Pezizomycotina</taxon>
        <taxon>Dothideomycetes</taxon>
        <taxon>Dothideomycetidae</taxon>
        <taxon>Mycosphaerellales</taxon>
        <taxon>Mycosphaerellaceae</taxon>
        <taxon>Fulvia</taxon>
    </lineage>
</organism>
<evidence type="ECO:0000256" key="5">
    <source>
        <dbReference type="ARBA" id="ARBA00022786"/>
    </source>
</evidence>
<dbReference type="SMART" id="SM00119">
    <property type="entry name" value="HECTc"/>
    <property type="match status" value="1"/>
</dbReference>
<feature type="domain" description="HECT" evidence="8">
    <location>
        <begin position="758"/>
        <end position="1136"/>
    </location>
</feature>
<dbReference type="Gene3D" id="3.90.1750.10">
    <property type="entry name" value="Hect, E3 ligase catalytic domains"/>
    <property type="match status" value="1"/>
</dbReference>
<dbReference type="InterPro" id="IPR044611">
    <property type="entry name" value="E3A/B/C-like"/>
</dbReference>
<dbReference type="GeneID" id="71986357"/>
<feature type="compositionally biased region" description="Polar residues" evidence="7">
    <location>
        <begin position="15"/>
        <end position="32"/>
    </location>
</feature>
<dbReference type="Gene3D" id="3.30.2160.10">
    <property type="entry name" value="Hect, E3 ligase catalytic domain"/>
    <property type="match status" value="1"/>
</dbReference>
<dbReference type="SUPFAM" id="SSF56204">
    <property type="entry name" value="Hect, E3 ligase catalytic domain"/>
    <property type="match status" value="1"/>
</dbReference>
<dbReference type="InterPro" id="IPR000569">
    <property type="entry name" value="HECT_dom"/>
</dbReference>
<dbReference type="OrthoDB" id="8068875at2759"/>
<keyword evidence="10" id="KW-1185">Reference proteome</keyword>
<dbReference type="Pfam" id="PF00632">
    <property type="entry name" value="HECT"/>
    <property type="match status" value="1"/>
</dbReference>
<keyword evidence="4" id="KW-0808">Transferase</keyword>
<evidence type="ECO:0000256" key="4">
    <source>
        <dbReference type="ARBA" id="ARBA00022679"/>
    </source>
</evidence>
<evidence type="ECO:0000313" key="10">
    <source>
        <dbReference type="Proteomes" id="UP000756132"/>
    </source>
</evidence>
<evidence type="ECO:0000313" key="9">
    <source>
        <dbReference type="EMBL" id="UJO17550.1"/>
    </source>
</evidence>
<dbReference type="EC" id="2.3.2.26" evidence="3"/>
<dbReference type="GO" id="GO:0061630">
    <property type="term" value="F:ubiquitin protein ligase activity"/>
    <property type="evidence" value="ECO:0007669"/>
    <property type="project" value="UniProtKB-EC"/>
</dbReference>
<dbReference type="RefSeq" id="XP_047761916.1">
    <property type="nucleotide sequence ID" value="XM_047905627.1"/>
</dbReference>
<name>A0A9Q8P8S8_PASFU</name>
<dbReference type="KEGG" id="ffu:CLAFUR5_06479"/>
<protein>
    <recommendedName>
        <fullName evidence="3">HECT-type E3 ubiquitin transferase</fullName>
        <ecNumber evidence="3">2.3.2.26</ecNumber>
    </recommendedName>
</protein>
<dbReference type="CDD" id="cd23767">
    <property type="entry name" value="IQCD"/>
    <property type="match status" value="1"/>
</dbReference>
<keyword evidence="5 6" id="KW-0833">Ubl conjugation pathway</keyword>
<dbReference type="Proteomes" id="UP000756132">
    <property type="component" value="Chromosome 5"/>
</dbReference>
<feature type="active site" description="Glycyl thioester intermediate" evidence="6">
    <location>
        <position position="1104"/>
    </location>
</feature>
<feature type="compositionally biased region" description="Acidic residues" evidence="7">
    <location>
        <begin position="613"/>
        <end position="628"/>
    </location>
</feature>
<comment type="pathway">
    <text evidence="2">Protein modification; protein ubiquitination.</text>
</comment>
<dbReference type="PROSITE" id="PS50237">
    <property type="entry name" value="HECT"/>
    <property type="match status" value="1"/>
</dbReference>
<evidence type="ECO:0000256" key="2">
    <source>
        <dbReference type="ARBA" id="ARBA00004906"/>
    </source>
</evidence>
<feature type="region of interest" description="Disordered" evidence="7">
    <location>
        <begin position="1"/>
        <end position="38"/>
    </location>
</feature>
<sequence length="1136" mass="127916">MYQTFTGSGRRPRQVNLSGRPTNPFANSTTAPGGSGAQQAVASAQQDRIARQQQRDRIQASSRIQKVWRGHHTRRKTFKTWRQVWDDVEHNAHTAYPTSEASLRQLRRLMLFFSPKAEPSDVKRLTWYGTRQITTSETVPCDGGPWPRAYAKLQAACVAALRARSKPDADTDREVLGILAYAARQTPFTAREAIAYYEALTSTPRLPAEPLQGALLAPLSSRAAYKGLVILLGRPLDPELLQLLKTAADPQVLSEAIASLRDRTTSTRERLWLLGNLIFLTGQSPSNMAFTAAVGRLLGGLADDVDFESPAIDVDNATFDHDILSNMNTGLVLNTFLRQQVLTLLDKHKIQNLLSTTQPASNGMQVGGHTGAENAQILASYALTLLRCFPRRADDIRMWLHLGPTNSDTASPTGYLWNAAKSSATFNDIRSSSRGIVSLLQTTFPSQQQRDDWTVILVFLEMFSFDLKIMDDEEFMGSSPHAKKNSAVPVADVASLVTFLKNLGFTLVYDAAELNSTAPVRDLSALQPRRFTSASSSATDLADAKPMTVARLPGLTTEYLKGVITALLRALYERDSRRHFLPRDHWLMTERFDMSNFTRDVVAEEQSRKEVESLDAEDKDDESDEEDLTLSNGQSLRSGSGYASVLRRQEARERAQKKASRQRYLEAVAPRLEILQNMPFFIPFHVRVQIFREFVELDQLKRRDGFLDPDMWRQSMMFQPQMNVPLRRDALERHHAKIKRTQEFQDAYEQFYDLGDALKEPIQITFVDKWDMPEAGIDGGGVTKEFLTSVITQAFDQHADDAHTHFFIENDQHLLYPNPTSFEDARIRLQEMGLKKDSADAREHMRELQKQYEFLGRIIGKCLYEGILIDVNFAPFFLKKWALSGGSNSATNESHYRPTVNDLRELDESLYRGLLAVKHAENAEAFDLTFVVDTEVGPEGRKEIIEVDLMPPNGANTLVTNENRLTYINRMAAYKLQAQSKYQTNAFLRGLGDIIQPSWLSMFNQLELQTLIGGSGAGIDVQDLRKNTLYGGTYQIGSDGQEHPSIKLFWKVMQTMQDEDRRKVLKFVTSTPRGPLLGFSHLNPRFSIRDSGQDENRFPTTSTCVNLLKLPMYKSEKVLREKLLAAVNSGAGFDLS</sequence>
<proteinExistence type="predicted"/>
<dbReference type="Gene3D" id="3.30.2410.10">
    <property type="entry name" value="Hect, E3 ligase catalytic domain"/>
    <property type="match status" value="1"/>
</dbReference>
<reference evidence="9" key="2">
    <citation type="journal article" date="2022" name="Microb. Genom.">
        <title>A chromosome-scale genome assembly of the tomato pathogen Cladosporium fulvum reveals a compartmentalized genome architecture and the presence of a dispensable chromosome.</title>
        <authorList>
            <person name="Zaccaron A.Z."/>
            <person name="Chen L.H."/>
            <person name="Samaras A."/>
            <person name="Stergiopoulos I."/>
        </authorList>
    </citation>
    <scope>NUCLEOTIDE SEQUENCE</scope>
    <source>
        <strain evidence="9">Race5_Kim</strain>
    </source>
</reference>
<dbReference type="GO" id="GO:0000209">
    <property type="term" value="P:protein polyubiquitination"/>
    <property type="evidence" value="ECO:0007669"/>
    <property type="project" value="InterPro"/>
</dbReference>
<feature type="region of interest" description="Disordered" evidence="7">
    <location>
        <begin position="604"/>
        <end position="651"/>
    </location>
</feature>
<dbReference type="PANTHER" id="PTHR45700:SF2">
    <property type="entry name" value="UBIQUITIN-PROTEIN LIGASE E3C"/>
    <property type="match status" value="1"/>
</dbReference>
<dbReference type="EMBL" id="CP090167">
    <property type="protein sequence ID" value="UJO17550.1"/>
    <property type="molecule type" value="Genomic_DNA"/>
</dbReference>
<evidence type="ECO:0000256" key="7">
    <source>
        <dbReference type="SAM" id="MobiDB-lite"/>
    </source>
</evidence>
<accession>A0A9Q8P8S8</accession>
<dbReference type="InterPro" id="IPR035983">
    <property type="entry name" value="Hect_E3_ubiquitin_ligase"/>
</dbReference>
<dbReference type="PROSITE" id="PS50096">
    <property type="entry name" value="IQ"/>
    <property type="match status" value="1"/>
</dbReference>
<comment type="catalytic activity">
    <reaction evidence="1">
        <text>S-ubiquitinyl-[E2 ubiquitin-conjugating enzyme]-L-cysteine + [acceptor protein]-L-lysine = [E2 ubiquitin-conjugating enzyme]-L-cysteine + N(6)-ubiquitinyl-[acceptor protein]-L-lysine.</text>
        <dbReference type="EC" id="2.3.2.26"/>
    </reaction>
</comment>
<evidence type="ECO:0000256" key="6">
    <source>
        <dbReference type="PROSITE-ProRule" id="PRU00104"/>
    </source>
</evidence>
<dbReference type="PANTHER" id="PTHR45700">
    <property type="entry name" value="UBIQUITIN-PROTEIN LIGASE E3C"/>
    <property type="match status" value="1"/>
</dbReference>
<dbReference type="GO" id="GO:0006511">
    <property type="term" value="P:ubiquitin-dependent protein catabolic process"/>
    <property type="evidence" value="ECO:0007669"/>
    <property type="project" value="TreeGrafter"/>
</dbReference>
<dbReference type="CDD" id="cd00078">
    <property type="entry name" value="HECTc"/>
    <property type="match status" value="1"/>
</dbReference>
<evidence type="ECO:0000259" key="8">
    <source>
        <dbReference type="PROSITE" id="PS50237"/>
    </source>
</evidence>
<evidence type="ECO:0000256" key="3">
    <source>
        <dbReference type="ARBA" id="ARBA00012485"/>
    </source>
</evidence>